<feature type="compositionally biased region" description="Low complexity" evidence="1">
    <location>
        <begin position="158"/>
        <end position="169"/>
    </location>
</feature>
<protein>
    <submittedName>
        <fullName evidence="2">Uncharacterized protein</fullName>
    </submittedName>
</protein>
<dbReference type="EMBL" id="LUEZ02000040">
    <property type="protein sequence ID" value="RDB25588.1"/>
    <property type="molecule type" value="Genomic_DNA"/>
</dbReference>
<keyword evidence="3" id="KW-1185">Reference proteome</keyword>
<feature type="compositionally biased region" description="Polar residues" evidence="1">
    <location>
        <begin position="283"/>
        <end position="292"/>
    </location>
</feature>
<comment type="caution">
    <text evidence="2">The sequence shown here is derived from an EMBL/GenBank/DDBJ whole genome shotgun (WGS) entry which is preliminary data.</text>
</comment>
<sequence>MGDHQEQETYMRGDDYGIAKKRKIDDLDPRVPRSRERNTVAGPSRAPRSRERNAVAGPSDVSRSRDYLERRYDFEMAPSAKSKGKEVDRGTAPVTPGRTKVEVVIQVPIRTPLTAQRAQSYPKKAAAAIAASTPGAAEHEDEEIPVKKAVPKPHPIKKANASSAPAKSSVDASSAPNMESAPVAPSTASVRSESVLGAAGTMAEGIQRGDSVQPVQATTRRHAEEAAQEQPSIHAVPDTAVQGAQHGDPGQPARVQRHTEDAAEAPGIHEVTRRSESAAPAHQLQSAVPQSNAYHHDYPHLYQLPLYMTRS</sequence>
<feature type="region of interest" description="Disordered" evidence="1">
    <location>
        <begin position="127"/>
        <end position="292"/>
    </location>
</feature>
<feature type="region of interest" description="Disordered" evidence="1">
    <location>
        <begin position="1"/>
        <end position="95"/>
    </location>
</feature>
<reference evidence="2" key="1">
    <citation type="submission" date="2018-04" db="EMBL/GenBank/DDBJ databases">
        <title>Whole genome sequencing of Hypsizygus marmoreus.</title>
        <authorList>
            <person name="Choi I.-G."/>
            <person name="Min B."/>
            <person name="Kim J.-G."/>
            <person name="Kim S."/>
            <person name="Oh Y.-L."/>
            <person name="Kong W.-S."/>
            <person name="Park H."/>
            <person name="Jeong J."/>
            <person name="Song E.-S."/>
        </authorList>
    </citation>
    <scope>NUCLEOTIDE SEQUENCE [LARGE SCALE GENOMIC DNA]</scope>
    <source>
        <strain evidence="2">51987-8</strain>
    </source>
</reference>
<evidence type="ECO:0000256" key="1">
    <source>
        <dbReference type="SAM" id="MobiDB-lite"/>
    </source>
</evidence>
<feature type="compositionally biased region" description="Low complexity" evidence="1">
    <location>
        <begin position="127"/>
        <end position="136"/>
    </location>
</feature>
<feature type="compositionally biased region" description="Basic and acidic residues" evidence="1">
    <location>
        <begin position="1"/>
        <end position="38"/>
    </location>
</feature>
<evidence type="ECO:0000313" key="2">
    <source>
        <dbReference type="EMBL" id="RDB25588.1"/>
    </source>
</evidence>
<dbReference type="AlphaFoldDB" id="A0A369JUY1"/>
<evidence type="ECO:0000313" key="3">
    <source>
        <dbReference type="Proteomes" id="UP000076154"/>
    </source>
</evidence>
<dbReference type="InParanoid" id="A0A369JUY1"/>
<organism evidence="2 3">
    <name type="scientific">Hypsizygus marmoreus</name>
    <name type="common">White beech mushroom</name>
    <name type="synonym">Agaricus marmoreus</name>
    <dbReference type="NCBI Taxonomy" id="39966"/>
    <lineage>
        <taxon>Eukaryota</taxon>
        <taxon>Fungi</taxon>
        <taxon>Dikarya</taxon>
        <taxon>Basidiomycota</taxon>
        <taxon>Agaricomycotina</taxon>
        <taxon>Agaricomycetes</taxon>
        <taxon>Agaricomycetidae</taxon>
        <taxon>Agaricales</taxon>
        <taxon>Tricholomatineae</taxon>
        <taxon>Lyophyllaceae</taxon>
        <taxon>Hypsizygus</taxon>
    </lineage>
</organism>
<name>A0A369JUY1_HYPMA</name>
<dbReference type="Proteomes" id="UP000076154">
    <property type="component" value="Unassembled WGS sequence"/>
</dbReference>
<gene>
    <name evidence="2" type="ORF">Hypma_006941</name>
</gene>
<feature type="compositionally biased region" description="Basic and acidic residues" evidence="1">
    <location>
        <begin position="62"/>
        <end position="74"/>
    </location>
</feature>
<proteinExistence type="predicted"/>
<accession>A0A369JUY1</accession>